<evidence type="ECO:0000256" key="5">
    <source>
        <dbReference type="ARBA" id="ARBA00022692"/>
    </source>
</evidence>
<dbReference type="AlphaFoldDB" id="A0A7I8XB17"/>
<dbReference type="OrthoDB" id="5867527at2759"/>
<keyword evidence="6" id="KW-0303">Gap junction</keyword>
<evidence type="ECO:0000256" key="10">
    <source>
        <dbReference type="ARBA" id="ARBA00023136"/>
    </source>
</evidence>
<keyword evidence="14" id="KW-1185">Reference proteome</keyword>
<evidence type="ECO:0000256" key="7">
    <source>
        <dbReference type="ARBA" id="ARBA00022949"/>
    </source>
</evidence>
<proteinExistence type="inferred from homology"/>
<keyword evidence="10 12" id="KW-0472">Membrane</keyword>
<keyword evidence="5 12" id="KW-0812">Transmembrane</keyword>
<evidence type="ECO:0000256" key="9">
    <source>
        <dbReference type="ARBA" id="ARBA00023065"/>
    </source>
</evidence>
<keyword evidence="9 12" id="KW-0406">Ion transport</keyword>
<reference evidence="13" key="1">
    <citation type="submission" date="2020-09" db="EMBL/GenBank/DDBJ databases">
        <authorList>
            <person name="Kikuchi T."/>
        </authorList>
    </citation>
    <scope>NUCLEOTIDE SEQUENCE</scope>
    <source>
        <strain evidence="13">Ka4C1</strain>
    </source>
</reference>
<accession>A0A7I8XB17</accession>
<protein>
    <recommendedName>
        <fullName evidence="12">Innexin</fullName>
    </recommendedName>
</protein>
<evidence type="ECO:0000256" key="11">
    <source>
        <dbReference type="ARBA" id="ARBA00023303"/>
    </source>
</evidence>
<sequence length="399" mass="47043">MDRIGNFLKSWAHQQNDDDFVDRLHYKVTTVMLTSLSFMIFAKEYGGNPIRCWPSPEWTGSWVEYAHDICFIENTYYLPLDQKPSKFQRGPDKEINYYQWVPFFLLGQAILYNLPSLFWRNLKSSSGLHVRAILSMTTNAVGNLEFDEIAKHKLAEFIHNTIKYRTQKRQNQTFLQKWLCIIERLQGDSRLAILYYTKKILFLLTSLYQLVLVGRFLGFSNTLWGFDSINQLRNGQTWEKTGIFPRVTMCDFQIRNIAGPPKTFTIQCVLMANMINEKIFLGMYCWICILLAITIVNLFQWWNNLSNSSNRVKYIYNALIAGHSIRKIEAEAKPEYDQAQEFTEFMTVDGVLIFRLMEINSSCLISNDVLYEVFRIHFGLFDEQKQKEREQEEQKNDDR</sequence>
<evidence type="ECO:0000313" key="13">
    <source>
        <dbReference type="EMBL" id="CAD5208967.1"/>
    </source>
</evidence>
<dbReference type="SMR" id="A0A7I8XB17"/>
<name>A0A7I8XB17_BURXY</name>
<comment type="caution">
    <text evidence="13">The sequence shown here is derived from an EMBL/GenBank/DDBJ whole genome shotgun (WGS) entry which is preliminary data.</text>
</comment>
<dbReference type="Proteomes" id="UP000582659">
    <property type="component" value="Unassembled WGS sequence"/>
</dbReference>
<dbReference type="PRINTS" id="PR01262">
    <property type="entry name" value="INNEXIN"/>
</dbReference>
<keyword evidence="3 12" id="KW-0813">Transport</keyword>
<evidence type="ECO:0000256" key="2">
    <source>
        <dbReference type="ARBA" id="ARBA00004651"/>
    </source>
</evidence>
<dbReference type="GO" id="GO:0005921">
    <property type="term" value="C:gap junction"/>
    <property type="evidence" value="ECO:0007669"/>
    <property type="project" value="UniProtKB-SubCell"/>
</dbReference>
<organism evidence="13 14">
    <name type="scientific">Bursaphelenchus xylophilus</name>
    <name type="common">Pinewood nematode worm</name>
    <name type="synonym">Aphelenchoides xylophilus</name>
    <dbReference type="NCBI Taxonomy" id="6326"/>
    <lineage>
        <taxon>Eukaryota</taxon>
        <taxon>Metazoa</taxon>
        <taxon>Ecdysozoa</taxon>
        <taxon>Nematoda</taxon>
        <taxon>Chromadorea</taxon>
        <taxon>Rhabditida</taxon>
        <taxon>Tylenchina</taxon>
        <taxon>Tylenchomorpha</taxon>
        <taxon>Aphelenchoidea</taxon>
        <taxon>Aphelenchoididae</taxon>
        <taxon>Bursaphelenchus</taxon>
    </lineage>
</organism>
<dbReference type="GO" id="GO:0005243">
    <property type="term" value="F:gap junction channel activity"/>
    <property type="evidence" value="ECO:0007669"/>
    <property type="project" value="TreeGrafter"/>
</dbReference>
<comment type="subcellular location">
    <subcellularLocation>
        <location evidence="1">Cell junction</location>
        <location evidence="1">Gap junction</location>
    </subcellularLocation>
    <subcellularLocation>
        <location evidence="2 12">Cell membrane</location>
        <topology evidence="2 12">Multi-pass membrane protein</topology>
    </subcellularLocation>
</comment>
<evidence type="ECO:0000256" key="4">
    <source>
        <dbReference type="ARBA" id="ARBA00022475"/>
    </source>
</evidence>
<feature type="transmembrane region" description="Helical" evidence="12">
    <location>
        <begin position="200"/>
        <end position="218"/>
    </location>
</feature>
<dbReference type="EMBL" id="CAJFCV020000001">
    <property type="protein sequence ID" value="CAG9083572.1"/>
    <property type="molecule type" value="Genomic_DNA"/>
</dbReference>
<comment type="caution">
    <text evidence="12">Lacks conserved residue(s) required for the propagation of feature annotation.</text>
</comment>
<dbReference type="PANTHER" id="PTHR11893">
    <property type="entry name" value="INNEXIN"/>
    <property type="match status" value="1"/>
</dbReference>
<evidence type="ECO:0000256" key="8">
    <source>
        <dbReference type="ARBA" id="ARBA00022989"/>
    </source>
</evidence>
<feature type="transmembrane region" description="Helical" evidence="12">
    <location>
        <begin position="279"/>
        <end position="299"/>
    </location>
</feature>
<comment type="function">
    <text evidence="12">Structural component of the gap junctions.</text>
</comment>
<evidence type="ECO:0000256" key="6">
    <source>
        <dbReference type="ARBA" id="ARBA00022868"/>
    </source>
</evidence>
<evidence type="ECO:0000313" key="14">
    <source>
        <dbReference type="Proteomes" id="UP000659654"/>
    </source>
</evidence>
<dbReference type="GO" id="GO:0005886">
    <property type="term" value="C:plasma membrane"/>
    <property type="evidence" value="ECO:0007669"/>
    <property type="project" value="UniProtKB-SubCell"/>
</dbReference>
<dbReference type="PANTHER" id="PTHR11893:SF32">
    <property type="entry name" value="INNEXIN"/>
    <property type="match status" value="1"/>
</dbReference>
<dbReference type="Proteomes" id="UP000659654">
    <property type="component" value="Unassembled WGS sequence"/>
</dbReference>
<keyword evidence="8 12" id="KW-1133">Transmembrane helix</keyword>
<gene>
    <name evidence="12" type="primary">inx</name>
    <name evidence="13" type="ORF">BXYJ_LOCUS1203</name>
</gene>
<dbReference type="InterPro" id="IPR000990">
    <property type="entry name" value="Innexin"/>
</dbReference>
<dbReference type="EMBL" id="CAJFDI010000001">
    <property type="protein sequence ID" value="CAD5208967.1"/>
    <property type="molecule type" value="Genomic_DNA"/>
</dbReference>
<dbReference type="PROSITE" id="PS51013">
    <property type="entry name" value="PANNEXIN"/>
    <property type="match status" value="1"/>
</dbReference>
<keyword evidence="4" id="KW-1003">Cell membrane</keyword>
<evidence type="ECO:0000256" key="3">
    <source>
        <dbReference type="ARBA" id="ARBA00022448"/>
    </source>
</evidence>
<dbReference type="GO" id="GO:0034220">
    <property type="term" value="P:monoatomic ion transmembrane transport"/>
    <property type="evidence" value="ECO:0007669"/>
    <property type="project" value="UniProtKB-KW"/>
</dbReference>
<keyword evidence="7" id="KW-0965">Cell junction</keyword>
<dbReference type="Pfam" id="PF00876">
    <property type="entry name" value="Innexin"/>
    <property type="match status" value="1"/>
</dbReference>
<evidence type="ECO:0000256" key="1">
    <source>
        <dbReference type="ARBA" id="ARBA00004610"/>
    </source>
</evidence>
<keyword evidence="11 12" id="KW-0407">Ion channel</keyword>
<comment type="similarity">
    <text evidence="12">Belongs to the pannexin family.</text>
</comment>
<evidence type="ECO:0000256" key="12">
    <source>
        <dbReference type="RuleBase" id="RU010713"/>
    </source>
</evidence>